<reference evidence="1" key="1">
    <citation type="submission" date="2019-04" db="EMBL/GenBank/DDBJ databases">
        <title>Evolution of Biomass-Degrading Anaerobic Consortia Revealed by Metagenomics.</title>
        <authorList>
            <person name="Peng X."/>
        </authorList>
    </citation>
    <scope>NUCLEOTIDE SEQUENCE</scope>
    <source>
        <strain evidence="1">SIG12</strain>
    </source>
</reference>
<dbReference type="RefSeq" id="WP_303736207.1">
    <property type="nucleotide sequence ID" value="NZ_SUTE01000016.1"/>
</dbReference>
<proteinExistence type="predicted"/>
<name>A0A8T3VIF3_9EURY</name>
<protein>
    <recommendedName>
        <fullName evidence="3">Ig-like domain (Group 2)</fullName>
    </recommendedName>
</protein>
<gene>
    <name evidence="1" type="ORF">E7Z73_02285</name>
</gene>
<accession>A0A8T3VIF3</accession>
<dbReference type="EMBL" id="SUTE01000016">
    <property type="protein sequence ID" value="MBE6504561.1"/>
    <property type="molecule type" value="Genomic_DNA"/>
</dbReference>
<evidence type="ECO:0000313" key="1">
    <source>
        <dbReference type="EMBL" id="MBE6504561.1"/>
    </source>
</evidence>
<dbReference type="InterPro" id="IPR008964">
    <property type="entry name" value="Invasin/intimin_cell_adhesion"/>
</dbReference>
<evidence type="ECO:0008006" key="3">
    <source>
        <dbReference type="Google" id="ProtNLM"/>
    </source>
</evidence>
<comment type="caution">
    <text evidence="1">The sequence shown here is derived from an EMBL/GenBank/DDBJ whole genome shotgun (WGS) entry which is preliminary data.</text>
</comment>
<dbReference type="Gene3D" id="2.60.40.1080">
    <property type="match status" value="1"/>
</dbReference>
<organism evidence="1 2">
    <name type="scientific">Methanobrevibacter millerae</name>
    <dbReference type="NCBI Taxonomy" id="230361"/>
    <lineage>
        <taxon>Archaea</taxon>
        <taxon>Methanobacteriati</taxon>
        <taxon>Methanobacteriota</taxon>
        <taxon>Methanomada group</taxon>
        <taxon>Methanobacteria</taxon>
        <taxon>Methanobacteriales</taxon>
        <taxon>Methanobacteriaceae</taxon>
        <taxon>Methanobrevibacter</taxon>
    </lineage>
</organism>
<evidence type="ECO:0000313" key="2">
    <source>
        <dbReference type="Proteomes" id="UP000762703"/>
    </source>
</evidence>
<sequence length="199" mass="21017">MKFISKKFRPLKYYAIGNKTISVTVSLKDASVSVESEILDLNIGDTFTIIATTVPDDLDVTYVLDDSGVVIVDNSGVVTALKEGITSIVVKVGGDGIYAENSTTVTATVNKVDTLVTLSYNASAKEVVVGLYSIDGLGLSSTPVSVNIGGMNYIVKTNSHGMASLSVANLTPSSYVVFASYVGNNRFNPTNTTDEIIIQ</sequence>
<dbReference type="AlphaFoldDB" id="A0A8T3VIF3"/>
<dbReference type="Proteomes" id="UP000762703">
    <property type="component" value="Unassembled WGS sequence"/>
</dbReference>
<dbReference type="SUPFAM" id="SSF49373">
    <property type="entry name" value="Invasin/intimin cell-adhesion fragments"/>
    <property type="match status" value="1"/>
</dbReference>